<dbReference type="AlphaFoldDB" id="A0A5C5XP36"/>
<name>A0A5C5XP36_9PLAN</name>
<dbReference type="Pfam" id="PF03629">
    <property type="entry name" value="SASA"/>
    <property type="match status" value="1"/>
</dbReference>
<proteinExistence type="predicted"/>
<dbReference type="GO" id="GO:0016788">
    <property type="term" value="F:hydrolase activity, acting on ester bonds"/>
    <property type="evidence" value="ECO:0007669"/>
    <property type="project" value="UniProtKB-ARBA"/>
</dbReference>
<feature type="chain" id="PRO_5022811158" description="Sialate O-acetylesterase domain-containing protein" evidence="2">
    <location>
        <begin position="26"/>
        <end position="256"/>
    </location>
</feature>
<dbReference type="PANTHER" id="PTHR31988:SF19">
    <property type="entry name" value="9-O-ACETYL-N-ACETYLNEURAMINIC ACID DEACETYLASE-RELATED"/>
    <property type="match status" value="1"/>
</dbReference>
<dbReference type="EMBL" id="SJPG01000001">
    <property type="protein sequence ID" value="TWT64329.1"/>
    <property type="molecule type" value="Genomic_DNA"/>
</dbReference>
<comment type="caution">
    <text evidence="4">The sequence shown here is derived from an EMBL/GenBank/DDBJ whole genome shotgun (WGS) entry which is preliminary data.</text>
</comment>
<dbReference type="SUPFAM" id="SSF52266">
    <property type="entry name" value="SGNH hydrolase"/>
    <property type="match status" value="1"/>
</dbReference>
<dbReference type="Proteomes" id="UP000316095">
    <property type="component" value="Unassembled WGS sequence"/>
</dbReference>
<organism evidence="4 5">
    <name type="scientific">Rubinisphaera italica</name>
    <dbReference type="NCBI Taxonomy" id="2527969"/>
    <lineage>
        <taxon>Bacteria</taxon>
        <taxon>Pseudomonadati</taxon>
        <taxon>Planctomycetota</taxon>
        <taxon>Planctomycetia</taxon>
        <taxon>Planctomycetales</taxon>
        <taxon>Planctomycetaceae</taxon>
        <taxon>Rubinisphaera</taxon>
    </lineage>
</organism>
<protein>
    <recommendedName>
        <fullName evidence="3">Sialate O-acetylesterase domain-containing protein</fullName>
    </recommendedName>
</protein>
<keyword evidence="2" id="KW-0732">Signal</keyword>
<dbReference type="InterPro" id="IPR036514">
    <property type="entry name" value="SGNH_hydro_sf"/>
</dbReference>
<sequence precursor="true">MTYAMRFTAILACTSLLSMTSWSEAADKPTHLFILSGQSNMAGMNPKLGFEPELKKQFPDAETAYIKVAVGGRPIRLWLSNDWNAISEKYNLNKPQDSVPANSDYYAQILTQYKKMLQDHPQPASVTFCWMQGERDSREKLSSAYEEALKTLISNLRRDLDQPEMNFVIGRLSDFDQGATSENWEEVRQAQVKVANDDPHGAWVDCDDLNNKSKDGKTWDDLHYTQEGYELLGRRYVRQAKALIENKKPAADGRPE</sequence>
<feature type="domain" description="Sialate O-acetylesterase" evidence="3">
    <location>
        <begin position="43"/>
        <end position="240"/>
    </location>
</feature>
<dbReference type="CDD" id="cd00229">
    <property type="entry name" value="SGNH_hydrolase"/>
    <property type="match status" value="1"/>
</dbReference>
<dbReference type="InterPro" id="IPR005181">
    <property type="entry name" value="SASA"/>
</dbReference>
<dbReference type="RefSeq" id="WP_146506048.1">
    <property type="nucleotide sequence ID" value="NZ_SJPG01000001.1"/>
</dbReference>
<evidence type="ECO:0000256" key="2">
    <source>
        <dbReference type="SAM" id="SignalP"/>
    </source>
</evidence>
<dbReference type="OrthoDB" id="248184at2"/>
<reference evidence="4 5" key="1">
    <citation type="submission" date="2019-02" db="EMBL/GenBank/DDBJ databases">
        <title>Deep-cultivation of Planctomycetes and their phenomic and genomic characterization uncovers novel biology.</title>
        <authorList>
            <person name="Wiegand S."/>
            <person name="Jogler M."/>
            <person name="Boedeker C."/>
            <person name="Pinto D."/>
            <person name="Vollmers J."/>
            <person name="Rivas-Marin E."/>
            <person name="Kohn T."/>
            <person name="Peeters S.H."/>
            <person name="Heuer A."/>
            <person name="Rast P."/>
            <person name="Oberbeckmann S."/>
            <person name="Bunk B."/>
            <person name="Jeske O."/>
            <person name="Meyerdierks A."/>
            <person name="Storesund J.E."/>
            <person name="Kallscheuer N."/>
            <person name="Luecker S."/>
            <person name="Lage O.M."/>
            <person name="Pohl T."/>
            <person name="Merkel B.J."/>
            <person name="Hornburger P."/>
            <person name="Mueller R.-W."/>
            <person name="Bruemmer F."/>
            <person name="Labrenz M."/>
            <person name="Spormann A.M."/>
            <person name="Op Den Camp H."/>
            <person name="Overmann J."/>
            <person name="Amann R."/>
            <person name="Jetten M.S.M."/>
            <person name="Mascher T."/>
            <person name="Medema M.H."/>
            <person name="Devos D.P."/>
            <person name="Kaster A.-K."/>
            <person name="Ovreas L."/>
            <person name="Rohde M."/>
            <person name="Galperin M.Y."/>
            <person name="Jogler C."/>
        </authorList>
    </citation>
    <scope>NUCLEOTIDE SEQUENCE [LARGE SCALE GENOMIC DNA]</scope>
    <source>
        <strain evidence="4 5">Pan54</strain>
    </source>
</reference>
<evidence type="ECO:0000313" key="4">
    <source>
        <dbReference type="EMBL" id="TWT64329.1"/>
    </source>
</evidence>
<keyword evidence="5" id="KW-1185">Reference proteome</keyword>
<dbReference type="Gene3D" id="3.40.50.1110">
    <property type="entry name" value="SGNH hydrolase"/>
    <property type="match status" value="1"/>
</dbReference>
<accession>A0A5C5XP36</accession>
<dbReference type="PANTHER" id="PTHR31988">
    <property type="entry name" value="ESTERASE, PUTATIVE (DUF303)-RELATED"/>
    <property type="match status" value="1"/>
</dbReference>
<evidence type="ECO:0000313" key="5">
    <source>
        <dbReference type="Proteomes" id="UP000316095"/>
    </source>
</evidence>
<evidence type="ECO:0000256" key="1">
    <source>
        <dbReference type="ARBA" id="ARBA00022801"/>
    </source>
</evidence>
<feature type="signal peptide" evidence="2">
    <location>
        <begin position="1"/>
        <end position="25"/>
    </location>
</feature>
<dbReference type="InterPro" id="IPR052940">
    <property type="entry name" value="Carb_Esterase_6"/>
</dbReference>
<gene>
    <name evidence="4" type="ORF">Pan54_50910</name>
</gene>
<evidence type="ECO:0000259" key="3">
    <source>
        <dbReference type="Pfam" id="PF03629"/>
    </source>
</evidence>
<keyword evidence="1" id="KW-0378">Hydrolase</keyword>